<dbReference type="Pfam" id="PF13759">
    <property type="entry name" value="2OG-FeII_Oxy_5"/>
    <property type="match status" value="1"/>
</dbReference>
<evidence type="ECO:0000313" key="1">
    <source>
        <dbReference type="EMBL" id="QIZ20620.1"/>
    </source>
</evidence>
<dbReference type="Gene3D" id="2.60.120.620">
    <property type="entry name" value="q2cbj1_9rhob like domain"/>
    <property type="match status" value="1"/>
</dbReference>
<sequence>MKTFRAFGPTIGKTKLSKKIITILNNHIDKSQLSKKNDYSSKLASQIKNEIKIPKAIVNKSLSKELIKNIKNYLNKSDVKKIKEIKIINLWVVRQLKNEYNPIHYHEGQLSGVGYLRIPKDMNQNKLVKNKKFKTNGTIDFINGQTNFLSKSIYNLNPKLGDLLIFPNYLMHTAYPFNVDGERRSFSFNAKILFKK</sequence>
<dbReference type="InterPro" id="IPR012668">
    <property type="entry name" value="CHP02466"/>
</dbReference>
<accession>A0A6H1Q288</accession>
<proteinExistence type="predicted"/>
<evidence type="ECO:0000313" key="2">
    <source>
        <dbReference type="Proteomes" id="UP000501094"/>
    </source>
</evidence>
<organism evidence="1 2">
    <name type="scientific">Candidatus Pelagibacter giovannonii</name>
    <dbReference type="NCBI Taxonomy" id="2563896"/>
    <lineage>
        <taxon>Bacteria</taxon>
        <taxon>Pseudomonadati</taxon>
        <taxon>Pseudomonadota</taxon>
        <taxon>Alphaproteobacteria</taxon>
        <taxon>Candidatus Pelagibacterales</taxon>
        <taxon>Candidatus Pelagibacteraceae</taxon>
        <taxon>Candidatus Pelagibacter</taxon>
    </lineage>
</organism>
<dbReference type="KEGG" id="peg:E5R92_02315"/>
<name>A0A6H1Q288_9PROT</name>
<dbReference type="EMBL" id="CP038852">
    <property type="protein sequence ID" value="QIZ20620.1"/>
    <property type="molecule type" value="Genomic_DNA"/>
</dbReference>
<dbReference type="AlphaFoldDB" id="A0A6H1Q288"/>
<protein>
    <recommendedName>
        <fullName evidence="3">Prolyl 4-hydroxylase alpha subunit Fe(2+) 2OG dioxygenase domain-containing protein</fullName>
    </recommendedName>
</protein>
<dbReference type="RefSeq" id="WP_168606506.1">
    <property type="nucleotide sequence ID" value="NZ_CP038852.1"/>
</dbReference>
<keyword evidence="2" id="KW-1185">Reference proteome</keyword>
<dbReference type="Proteomes" id="UP000501094">
    <property type="component" value="Chromosome"/>
</dbReference>
<reference evidence="1 2" key="1">
    <citation type="journal article" date="2020" name="Nat. Microbiol.">
        <title>Lysogenic host-virus interactions in SAR11 marine bacteria.</title>
        <authorList>
            <person name="Morris R.M."/>
            <person name="Cain K.R."/>
            <person name="Hvorecny K.L."/>
            <person name="Kollman J.M."/>
        </authorList>
    </citation>
    <scope>NUCLEOTIDE SEQUENCE [LARGE SCALE GENOMIC DNA]</scope>
    <source>
        <strain evidence="1 2">NP1</strain>
    </source>
</reference>
<gene>
    <name evidence="1" type="ORF">E5R92_02315</name>
</gene>
<evidence type="ECO:0008006" key="3">
    <source>
        <dbReference type="Google" id="ProtNLM"/>
    </source>
</evidence>